<feature type="region of interest" description="Disordered" evidence="1">
    <location>
        <begin position="123"/>
        <end position="161"/>
    </location>
</feature>
<protein>
    <recommendedName>
        <fullName evidence="2">PiggyBac transposable element-derived protein domain-containing protein</fullName>
    </recommendedName>
</protein>
<gene>
    <name evidence="3" type="ORF">WMY93_028397</name>
</gene>
<dbReference type="Proteomes" id="UP001460270">
    <property type="component" value="Unassembled WGS sequence"/>
</dbReference>
<evidence type="ECO:0000313" key="3">
    <source>
        <dbReference type="EMBL" id="KAK7882223.1"/>
    </source>
</evidence>
<name>A0AAW0MUY4_9GOBI</name>
<feature type="compositionally biased region" description="Polar residues" evidence="1">
    <location>
        <begin position="30"/>
        <end position="50"/>
    </location>
</feature>
<evidence type="ECO:0000256" key="1">
    <source>
        <dbReference type="SAM" id="MobiDB-lite"/>
    </source>
</evidence>
<feature type="compositionally biased region" description="Basic and acidic residues" evidence="1">
    <location>
        <begin position="1"/>
        <end position="15"/>
    </location>
</feature>
<dbReference type="AlphaFoldDB" id="A0AAW0MUY4"/>
<accession>A0AAW0MUY4</accession>
<feature type="domain" description="PiggyBac transposable element-derived protein" evidence="2">
    <location>
        <begin position="172"/>
        <end position="241"/>
    </location>
</feature>
<keyword evidence="4" id="KW-1185">Reference proteome</keyword>
<comment type="caution">
    <text evidence="3">The sequence shown here is derived from an EMBL/GenBank/DDBJ whole genome shotgun (WGS) entry which is preliminary data.</text>
</comment>
<dbReference type="PANTHER" id="PTHR46599">
    <property type="entry name" value="PIGGYBAC TRANSPOSABLE ELEMENT-DERIVED PROTEIN 4"/>
    <property type="match status" value="1"/>
</dbReference>
<sequence length="626" mass="71795">MSDAQIKTEDDIKQEPEDEEITHKRRRKTASPSTSADGEASRGTQTSPEKTPTAGFKVALRTRKRKKAIKTESEDEEDGWWSAENEDCNVNDPDYFEEENGGYSDASDDDTGLCKTANGAVNGAETGAEEGDSGAQQSKWKSRSAPDTQPPPMRFKPARTPGPDLDRFASWTPLSVFQLFFSNSILRKIVEYTNKNANKRKQAGQKRKWEPMTVKDLYIYLTTVLFSSLVKLHKPADYWRRAWPLCDPDEDEKNEAKRDTPEYDKLLKVKLLFNDMVNSCKSNFHPHKNICINERMIVKNKPMKCGYRLFALADSQTGYTWNLYIYTGKTAETRGQSAGYNAVMNLLPVSLLGTGYTLYTDSLFSSPRLFKELKEKHIGCCGMLSKNHPEFPQNTTNDFPSPASRGDIRWMRKDRLLFVKWMDTREVSMCSTVHEAFTGQVMKRPVREAKGMVAKQFSCPDAVADFNRHMIVVDKKDFAYQSITHERMGKKWHDTMFYYLLDIAVLNSYVLYKELGKWRGDDEIKTMSQKEFREELCRDMFKFGTGRETTSFAGLKAPPASLTCMPEHFSDEGARKHCRWCHTNGRKRVKTPVFCRRCLVPLCLFTQRNCFTEYHDALGAKRVEAE</sequence>
<feature type="region of interest" description="Disordered" evidence="1">
    <location>
        <begin position="1"/>
        <end position="111"/>
    </location>
</feature>
<dbReference type="PANTHER" id="PTHR46599:SF3">
    <property type="entry name" value="PIGGYBAC TRANSPOSABLE ELEMENT-DERIVED PROTEIN 4"/>
    <property type="match status" value="1"/>
</dbReference>
<evidence type="ECO:0000313" key="4">
    <source>
        <dbReference type="Proteomes" id="UP001460270"/>
    </source>
</evidence>
<dbReference type="EMBL" id="JBBPFD010000021">
    <property type="protein sequence ID" value="KAK7882223.1"/>
    <property type="molecule type" value="Genomic_DNA"/>
</dbReference>
<evidence type="ECO:0000259" key="2">
    <source>
        <dbReference type="Pfam" id="PF13843"/>
    </source>
</evidence>
<feature type="domain" description="PiggyBac transposable element-derived protein" evidence="2">
    <location>
        <begin position="256"/>
        <end position="509"/>
    </location>
</feature>
<dbReference type="Pfam" id="PF13843">
    <property type="entry name" value="DDE_Tnp_1_7"/>
    <property type="match status" value="2"/>
</dbReference>
<dbReference type="InterPro" id="IPR029526">
    <property type="entry name" value="PGBD"/>
</dbReference>
<reference evidence="4" key="1">
    <citation type="submission" date="2024-04" db="EMBL/GenBank/DDBJ databases">
        <title>Salinicola lusitanus LLJ914,a marine bacterium isolated from the Okinawa Trough.</title>
        <authorList>
            <person name="Li J."/>
        </authorList>
    </citation>
    <scope>NUCLEOTIDE SEQUENCE [LARGE SCALE GENOMIC DNA]</scope>
</reference>
<organism evidence="3 4">
    <name type="scientific">Mugilogobius chulae</name>
    <name type="common">yellowstripe goby</name>
    <dbReference type="NCBI Taxonomy" id="88201"/>
    <lineage>
        <taxon>Eukaryota</taxon>
        <taxon>Metazoa</taxon>
        <taxon>Chordata</taxon>
        <taxon>Craniata</taxon>
        <taxon>Vertebrata</taxon>
        <taxon>Euteleostomi</taxon>
        <taxon>Actinopterygii</taxon>
        <taxon>Neopterygii</taxon>
        <taxon>Teleostei</taxon>
        <taxon>Neoteleostei</taxon>
        <taxon>Acanthomorphata</taxon>
        <taxon>Gobiaria</taxon>
        <taxon>Gobiiformes</taxon>
        <taxon>Gobioidei</taxon>
        <taxon>Gobiidae</taxon>
        <taxon>Gobionellinae</taxon>
        <taxon>Mugilogobius</taxon>
    </lineage>
</organism>
<feature type="compositionally biased region" description="Acidic residues" evidence="1">
    <location>
        <begin position="73"/>
        <end position="111"/>
    </location>
</feature>
<proteinExistence type="predicted"/>